<feature type="transmembrane region" description="Helical" evidence="7">
    <location>
        <begin position="4645"/>
        <end position="4671"/>
    </location>
</feature>
<feature type="domain" description="EGF-like" evidence="8">
    <location>
        <begin position="1955"/>
        <end position="1992"/>
    </location>
</feature>
<feature type="domain" description="EGF-like" evidence="8">
    <location>
        <begin position="599"/>
        <end position="631"/>
    </location>
</feature>
<dbReference type="InterPro" id="IPR006212">
    <property type="entry name" value="Furin_repeat"/>
</dbReference>
<dbReference type="CDD" id="cd00064">
    <property type="entry name" value="FU"/>
    <property type="match status" value="3"/>
</dbReference>
<feature type="domain" description="EGF-like" evidence="8">
    <location>
        <begin position="2319"/>
        <end position="2361"/>
    </location>
</feature>
<dbReference type="SUPFAM" id="SSF57184">
    <property type="entry name" value="Growth factor receptor domain"/>
    <property type="match status" value="4"/>
</dbReference>
<evidence type="ECO:0000256" key="3">
    <source>
        <dbReference type="ARBA" id="ARBA00022737"/>
    </source>
</evidence>
<name>A0AAU9J442_9CILI</name>
<dbReference type="Pfam" id="PF02010">
    <property type="entry name" value="REJ"/>
    <property type="match status" value="1"/>
</dbReference>
<feature type="transmembrane region" description="Helical" evidence="7">
    <location>
        <begin position="4599"/>
        <end position="4617"/>
    </location>
</feature>
<evidence type="ECO:0000256" key="2">
    <source>
        <dbReference type="ARBA" id="ARBA00022692"/>
    </source>
</evidence>
<dbReference type="Pfam" id="PF13385">
    <property type="entry name" value="Laminin_G_3"/>
    <property type="match status" value="3"/>
</dbReference>
<dbReference type="InterPro" id="IPR009030">
    <property type="entry name" value="Growth_fac_rcpt_cys_sf"/>
</dbReference>
<dbReference type="SUPFAM" id="SSF49899">
    <property type="entry name" value="Concanavalin A-like lectins/glucanases"/>
    <property type="match status" value="7"/>
</dbReference>
<gene>
    <name evidence="9" type="ORF">BSTOLATCC_MIC28940</name>
</gene>
<protein>
    <recommendedName>
        <fullName evidence="8">EGF-like domain-containing protein</fullName>
    </recommendedName>
</protein>
<keyword evidence="2 7" id="KW-0812">Transmembrane</keyword>
<dbReference type="Gene3D" id="2.60.120.200">
    <property type="match status" value="5"/>
</dbReference>
<evidence type="ECO:0000256" key="7">
    <source>
        <dbReference type="SAM" id="Phobius"/>
    </source>
</evidence>
<dbReference type="GO" id="GO:0006816">
    <property type="term" value="P:calcium ion transport"/>
    <property type="evidence" value="ECO:0007669"/>
    <property type="project" value="TreeGrafter"/>
</dbReference>
<feature type="domain" description="EGF-like" evidence="8">
    <location>
        <begin position="172"/>
        <end position="202"/>
    </location>
</feature>
<organism evidence="9 10">
    <name type="scientific">Blepharisma stoltei</name>
    <dbReference type="NCBI Taxonomy" id="1481888"/>
    <lineage>
        <taxon>Eukaryota</taxon>
        <taxon>Sar</taxon>
        <taxon>Alveolata</taxon>
        <taxon>Ciliophora</taxon>
        <taxon>Postciliodesmatophora</taxon>
        <taxon>Heterotrichea</taxon>
        <taxon>Heterotrichida</taxon>
        <taxon>Blepharismidae</taxon>
        <taxon>Blepharisma</taxon>
    </lineage>
</organism>
<keyword evidence="4 7" id="KW-1133">Transmembrane helix</keyword>
<keyword evidence="5 7" id="KW-0472">Membrane</keyword>
<feature type="domain" description="EGF-like" evidence="8">
    <location>
        <begin position="3384"/>
        <end position="3426"/>
    </location>
</feature>
<proteinExistence type="predicted"/>
<dbReference type="PANTHER" id="PTHR46730:SF1">
    <property type="entry name" value="PLAT DOMAIN-CONTAINING PROTEIN"/>
    <property type="match status" value="1"/>
</dbReference>
<dbReference type="GO" id="GO:0005261">
    <property type="term" value="F:monoatomic cation channel activity"/>
    <property type="evidence" value="ECO:0007669"/>
    <property type="project" value="TreeGrafter"/>
</dbReference>
<sequence>MNLNGTSQGLSFSTGYVKWPDLDSLSSLLISNKWHYIYTSIIHYDGDTVDQLVKIDSTSVLQNFSPTSDYTYRDKSYTKYIGCQYDWCKQGKTGFSGFMYYFHVYNDGSNNIYESEFHESGCSSGCSACPTTSMCLPSDCLITQYYNSTDSICYLCLATCTHGCYNPNDCNLCSIPGCLTCTGSNVCGKCSGDYKFIGSTCRCSYSYSVLNATESTCGCSSQTISYQSLCISSCPTGSSYDATSETCVLDANAGLIFSLTLNQIKGIVIDKVYSFQVLAGTSTDFYPTYGSYDPIPSYRRGYYFNGGSLMQLPPNSVMNTNSLYFSSHVTVSVWMWPRANNGVILAKQASASPFTVYLSFELIALKLFVNVYSSETSTSQQFYSQNSLTTTNWHHVGFSLSYSFPYNQVTFYENFLTNLAIPAKGPLLDIESSYTILIGAKYSSQQTLLAMLTGFIYSIKIWNIIINLSPEVSSTCSECNFCPSSYTPNCLQPFQINMYYDTTQQLWSACSSSCDNLGCVRYDTACNLCDNQLCALCDDWTGCISCMNNCQTGTFLVTTPCSCVPCISNCVTCTAQTFAGCSKCASGYYLDGLNNACSACALGCDTCSGQHNGDCLTCKSGYYLNPGGLCLPSCPLGYSGNPCSGASALAIHYIFNKETNTVSDLVGGYKAYMGSSDQYMGNFDVNDPYPIYQSGLYFNGQAYMKLPPNSADQQEAVLGNAHSLLIWFRPLSTSNLQYLISKELSSDSFYISINDSLLFEVTYYVYDDITASYKGYIYSEASSQLSWNYWQNIIVIFQRTSYAPGFSFYINQVQATNINSITNSMFIDFSRSNFIVGYSFQHSLYFKGFIYEISIYNYAITYQAPSNNCGCSDCANSGNDCLRPCAFNEFYDGSCKGCDGGCATGCMRNGNCYMNLDPLCVSATGFAISECTSCITNASGAGTQCNCISHMHYDLQTLACVCDSTWPYCISCDSYCSQCTGNYYYLCDLCIAGKVLVDGVCLDSCPYGFSSPCISPTSSVIDQLFNGNFQGLYGIFQTATSSSSYQPFISPEAQDPYPVKNRGLYFYQGSYLVTTQSITLNSWFSIGFWIYVIFHGTFAWTTDSLSINSDMGITLLGESISFPADYYGWYYLSFSVSYSQDTVPVSIYKNGSKQNTATLTQNKIFRVSSSLINVGARLPGSFVGFIYSFALWNEVTSDFSSQLSQPCGSSVGDVSCLWSCDVNQYKDLQGYKYCHDCYNGCTTKNSCNICDDPLCAVCTGFGSEMCTTCVDNASGTPCACNANYISPDGFSCTLKCFTGCSSCLSTSYTSCTSCAQNYFLYQMICYTTCPQGTISNSVTKTCDKDFPMSISLDFYALASLPSSYSSASGKTPYFISDRGWRFFPQSYISTSVQLSSYITISMWICFTAYTSIDTIFYMSRDWGISYNGSNKQLVFNTGPIVWSQAQSLSTLDINTWHFLFISTIHNSDGTIKQLIQLDSTSLTQDSLTPASDFIFQDKGGSKYIGSQFDWNNRGYTSFTGYMYWLHVYNDGLYYTPNYEPASSNCPSCSSLCLLSLYCLPGICPYSQYYYNSGCLSCNGCSNGCSNSNDCILCTITSCATCTGTSTCGSCIGNYVFLDGECQCPYTWVSNTASSTCICSSSLKFNDVCVSSCPTGTSDNLSGVCTLQASQGLVLSLAFNQIKGTVVDSSDSNIKVLAGISSDYYPNYDPYDPIPAYKRGYYFNGHSLMQLPPHSYDNTYSLNFATDFSYSAWIWPQGGDGVIFTKQSDGYPYSIYLSIEISSLQAFFSFHDPILNSLYSYSSSAPINTSGWYYIGFSLRYKFPYNQLTWYVNSNFDTPFVLKHPFVDLISDYTILIGATHKNSDEWMNFYTGFIYSMKIWNTVVNPTLYDLSYTCDSGCSFCPLASSSCLPNQPISSYYDLSSSSWKACSDSCKSTGCVRSDGFCNLCDDNLCDICEDWTGCKTCKANTKPSQFPCQCASGFYYDSSANQCTACFSFCSVCTSSHNGDCSGCNSNYYLTPENLCLSTCPLGYTQVSGSPCTAVSPNSIVLHYVFTKLTNTIADKVSGFLAYMGSTDTYLGPNDPWPIYQSGLYFSGSSYVSLPPNSVDSKEVVLGNNHSLLFWIRPTSSSTSGIIYSKENASQIHSYFMIDSNSNPYVNYAVYDDTTMASNNIHLKASSITNNGWYNIVILLSWTPHCNQISIYVNGVLDTYESFAQVQNSYFMDISGDNFLLGASKAEGIFYTGFIFEMALYNYVISIQSITSGCMCSACADSGNECLRSCSYLQYYNSATSSCADCDSSCQFGCVRNGDCIMSLDPLCAAETGFQISECTSCVTGAIGAGTTCACLQNYVYDSSSRTCTCDPNLYPCGRCDSLCTSCLNYNYFTCSSCTGSGVYLDQVCLNECPYGLFSNSVCASNASPVIDQLFNGDFLGSYGIFKTAQSDTNYYFFNNPENFDPIPAYQRGLYFSNGKYLCSATPIYLNAWLTIGLWTYTIFNGIIVSKGSVFTLSSSLVASVSLTTFKGNSSISTTPIPYTGWTYIAISMAYTSDSVVMKFYLGSTLSTTLTTQYALFRDANSESLFLGSQTSSFVGFIYSFTLWNQLATDFSAQLSKPCSAVLDTSCLWECDIFMYNEGGNYVTCNNCYNGCVRGKSCNICKDPLCKFCTGFGDQCSECVENASGTPCACLAGFSSPDGFSCTSGCARGCAGCLSTSYSDCTSCQPGYFLYQMICYKSCPAGTLSNSVTNSCDQDSVFSISLDFYSLATLPSAYTAVGADYINNRGWYFEPTDYVSTENKLSYFFGVSLWIFFTGYINEDTIFYIGRDSGFSIKGSSQTLTLKTPYSPFIDNQVTLSYNSWHYIYFSVFREDAGKLTETLVIDSNSVSQTISFANTYIDPDTNYVKYIGSCPEWAARGIAGFSGFIYFFHVFRDAQNPFPSSEYITSGCPPSLVCPSRNCNYNEYLDSYCFSCLASCTHGCANGNDCNLCSLAGCDACTGASTCGLCNGDLFFIDGECKCRYTFSALDTSTCYCPSGLQFKSACVNFCPTGTLNYGEGMSCDLDSHQGWVFSLLLDKIEGIVTDSINSISVLAGNSDIFYPTYDSNDPIPAYKRGYYFNGNSLMQLPPHVKSSSSSLNFGTDATFSVWIQPNSPTSGTKQIIFSKQSSPTAALIELSIKSSNLYVRTQSLLGQQMYVSYHALSSQGWNYVGFSLSYSFPYTQVTFYINSQFDMAAPAKSPLLDSNTAYTILIGAQYASSSTFSDFFTGFIYSMNIWIVPTNPTLNDVSYNCNSGCTICPVGYAPNCLVTEPISNYYDSSTSSWLQCLSSCTLKGCVRYDDVCNLCDDPLCASCNDWTGCLACIDNCDPVQPPCTCKSGYWLSNGICTNCLDGAVLQGNICICSDLNASYDYSLRKCVCNSGYRLYNDLCTNCPINAIPQRSTCVCSIDNASYDSALNQCICNSYYYMDQGVCIACVNYLDSTNIAASFINSYSGIQFDFNIPADLSPGSCSSSFDSATLSKFGSGYSCSFASDFNSITVLLGKNYTFSRENAIFVPGALISSSPLCGKNKLQVSVPVALQGDLPTPKFTYTAPATLELSCQDLLLSAIIIKGLPYETYKWTISSNPYDSVISSYSTQYSSSYADINISKDNLIEAIIYVSFSMKNNFGSILTISKQINATSSPILTINIDTSLTSIFDRLKSYAISIGSITSCQVSDNLSIAWSISKIINNASSIDESTLWSAQNSQYLLIIPPKTLPASSTITFNVFAKDLTYSSSGEASFNVETASSDPIIVFSRPDGDSGVSQELEVDSSNSYDPDYNSNFLFQWSCRIYNSAIDYSSLIQDRASSVLKVPANTLTLGTVYSFTLNFTKITTNPLSTIKSSQKSIIITVVNKSVPPVNIVEVSNSNPSIANSDATYRISIEGSLSSIDWSLKSSSDIAYSTPLDSNYLVISQNSLTPGASYTLLAYVNDNFKFTWTFYVNQPPTNGNILVVPDAGLEMSTIFTISALEWEDPESNLPLEYSFGYYISDTYQVLSAKNLSSLIFATFPFSPASIKVSVDIYDSLSSKTNKFSYVTINENPNINQYIDYHMNLPTLNPQAIPEFVAELSSLILNRDDIINNEYSEIDTQMQSSYDIAIDKINFYIGTMDKYSEDSYTTIFYMLYIITLNPYINTYDNIEKISIVSDYMIENNKDFTIEDSQMQIFTGICNNNFKLSDYEAINHTATVNLIDENVRKISAVLLEGMVPGESHTFIDDDVSVEVSKAKTSDLSNHKFTLNQASFTLGSNISDYFKDIEDVGIILAVYNPTHNSTDAPWFSLVSFRLINLKTYKEFYLNDTSYNTINIPVQNYQESKKDNPIYCTFLDHNGTRWQSTGCFLDSFNETDVVCKCNHLSIFSAFYEDAWSTASGSNIGETINVNAFSDFDWSTNAIGLYFCLAVLFIYAVLSVFACKMDWAEKKSKEKSLAFDQGKPDDFVMKNDMMMQAKRRDRSTIIKFDADDQENSPGLKDDKIETARSEESAIYNTEMVVVSVGSAEKTKDSSDMSIVRLDSTEIINVEDFKNQVKEEQPIRKIFRVLIFVAKNHDLITIFVSEEKQTHFSRLTAYMINILGNMYFIGLFYQSEPSDSESGYSIDSFQKVVNSYSFQDFWIMVYSSGIMLVIGILMSYASIITPVPPFDDTLYQRIKKKNCIKLCAFYFLSFGVLFYFCWSIILFSIQFELSVTYLWICNTSVSYGSNLFVISFIKIAFKGFVIWLLPIIVMSIGISNRKVEKKDKQ</sequence>
<feature type="domain" description="EGF-like" evidence="8">
    <location>
        <begin position="971"/>
        <end position="1002"/>
    </location>
</feature>
<evidence type="ECO:0000313" key="10">
    <source>
        <dbReference type="Proteomes" id="UP001162131"/>
    </source>
</evidence>
<evidence type="ECO:0000256" key="5">
    <source>
        <dbReference type="ARBA" id="ARBA00023136"/>
    </source>
</evidence>
<feature type="transmembrane region" description="Helical" evidence="7">
    <location>
        <begin position="4735"/>
        <end position="4762"/>
    </location>
</feature>
<accession>A0AAU9J442</accession>
<feature type="domain" description="EGF-like" evidence="8">
    <location>
        <begin position="1993"/>
        <end position="2025"/>
    </location>
</feature>
<evidence type="ECO:0000256" key="4">
    <source>
        <dbReference type="ARBA" id="ARBA00022989"/>
    </source>
</evidence>
<dbReference type="SMART" id="SM00181">
    <property type="entry name" value="EGF"/>
    <property type="match status" value="11"/>
</dbReference>
<comment type="caution">
    <text evidence="9">The sequence shown here is derived from an EMBL/GenBank/DDBJ whole genome shotgun (WGS) entry which is preliminary data.</text>
</comment>
<keyword evidence="6" id="KW-1015">Disulfide bond</keyword>
<evidence type="ECO:0000256" key="1">
    <source>
        <dbReference type="ARBA" id="ARBA00004370"/>
    </source>
</evidence>
<dbReference type="Gene3D" id="2.10.220.10">
    <property type="entry name" value="Hormone Receptor, Insulin-like Growth Factor Receptor 1, Chain A, domain 2"/>
    <property type="match status" value="4"/>
</dbReference>
<dbReference type="GO" id="GO:0005886">
    <property type="term" value="C:plasma membrane"/>
    <property type="evidence" value="ECO:0007669"/>
    <property type="project" value="TreeGrafter"/>
</dbReference>
<dbReference type="InterPro" id="IPR013320">
    <property type="entry name" value="ConA-like_dom_sf"/>
</dbReference>
<comment type="subcellular location">
    <subcellularLocation>
        <location evidence="1">Membrane</location>
    </subcellularLocation>
</comment>
<feature type="domain" description="EGF-like" evidence="8">
    <location>
        <begin position="3345"/>
        <end position="3383"/>
    </location>
</feature>
<dbReference type="PANTHER" id="PTHR46730">
    <property type="entry name" value="POLYCYSTIN-1"/>
    <property type="match status" value="1"/>
</dbReference>
<feature type="domain" description="EGF-like" evidence="8">
    <location>
        <begin position="560"/>
        <end position="598"/>
    </location>
</feature>
<dbReference type="SMART" id="SM00261">
    <property type="entry name" value="FU"/>
    <property type="match status" value="9"/>
</dbReference>
<evidence type="ECO:0000256" key="6">
    <source>
        <dbReference type="ARBA" id="ARBA00023157"/>
    </source>
</evidence>
<dbReference type="InterPro" id="IPR000742">
    <property type="entry name" value="EGF"/>
</dbReference>
<dbReference type="Proteomes" id="UP001162131">
    <property type="component" value="Unassembled WGS sequence"/>
</dbReference>
<feature type="transmembrane region" description="Helical" evidence="7">
    <location>
        <begin position="4692"/>
        <end position="4715"/>
    </location>
</feature>
<dbReference type="InterPro" id="IPR002859">
    <property type="entry name" value="PKD/REJ-like"/>
</dbReference>
<reference evidence="9" key="1">
    <citation type="submission" date="2021-09" db="EMBL/GenBank/DDBJ databases">
        <authorList>
            <consortium name="AG Swart"/>
            <person name="Singh M."/>
            <person name="Singh A."/>
            <person name="Seah K."/>
            <person name="Emmerich C."/>
        </authorList>
    </citation>
    <scope>NUCLEOTIDE SEQUENCE</scope>
    <source>
        <strain evidence="9">ATCC30299</strain>
    </source>
</reference>
<dbReference type="EMBL" id="CAJZBQ010000028">
    <property type="protein sequence ID" value="CAG9321665.1"/>
    <property type="molecule type" value="Genomic_DNA"/>
</dbReference>
<feature type="transmembrane region" description="Helical" evidence="7">
    <location>
        <begin position="4428"/>
        <end position="4448"/>
    </location>
</feature>
<evidence type="ECO:0000259" key="8">
    <source>
        <dbReference type="SMART" id="SM00181"/>
    </source>
</evidence>
<feature type="domain" description="EGF-like" evidence="8">
    <location>
        <begin position="1600"/>
        <end position="1637"/>
    </location>
</feature>
<keyword evidence="3" id="KW-0677">Repeat</keyword>
<feature type="domain" description="EGF-like" evidence="8">
    <location>
        <begin position="2664"/>
        <end position="2699"/>
    </location>
</feature>
<keyword evidence="10" id="KW-1185">Reference proteome</keyword>
<evidence type="ECO:0000313" key="9">
    <source>
        <dbReference type="EMBL" id="CAG9321665.1"/>
    </source>
</evidence>